<dbReference type="AlphaFoldDB" id="A0A7V1GDJ9"/>
<keyword evidence="1" id="KW-0472">Membrane</keyword>
<keyword evidence="1" id="KW-0812">Transmembrane</keyword>
<dbReference type="Proteomes" id="UP000886188">
    <property type="component" value="Unassembled WGS sequence"/>
</dbReference>
<protein>
    <submittedName>
        <fullName evidence="2">Uncharacterized protein</fullName>
    </submittedName>
</protein>
<keyword evidence="1" id="KW-1133">Transmembrane helix</keyword>
<reference evidence="2" key="1">
    <citation type="journal article" date="2020" name="mSystems">
        <title>Genome- and Community-Level Interaction Insights into Carbon Utilization and Element Cycling Functions of Hydrothermarchaeota in Hydrothermal Sediment.</title>
        <authorList>
            <person name="Zhou Z."/>
            <person name="Liu Y."/>
            <person name="Xu W."/>
            <person name="Pan J."/>
            <person name="Luo Z.H."/>
            <person name="Li M."/>
        </authorList>
    </citation>
    <scope>NUCLEOTIDE SEQUENCE [LARGE SCALE GENOMIC DNA]</scope>
    <source>
        <strain evidence="2">HyVt-346</strain>
    </source>
</reference>
<dbReference type="RefSeq" id="WP_304180599.1">
    <property type="nucleotide sequence ID" value="NZ_DRGM01000063.1"/>
</dbReference>
<sequence length="156" mass="17992">MARLQKTWWQRNKYLLNALILVLPCIYIYQALNPTFPDLWQEQTIGEFKIAPMPLNMEQPYSHHNEYVKDFFLAFNQGEISNIRQAYLNIGPQPLPLSELAKGDEGIMHGTNHGQHAHAIASATISKGDKLWVTIQTWQGEELVQHWSIPSQLIQQ</sequence>
<feature type="transmembrane region" description="Helical" evidence="1">
    <location>
        <begin position="14"/>
        <end position="32"/>
    </location>
</feature>
<gene>
    <name evidence="2" type="ORF">ENH88_05865</name>
</gene>
<comment type="caution">
    <text evidence="2">The sequence shown here is derived from an EMBL/GenBank/DDBJ whole genome shotgun (WGS) entry which is preliminary data.</text>
</comment>
<dbReference type="EMBL" id="DRGM01000063">
    <property type="protein sequence ID" value="HEA15966.1"/>
    <property type="molecule type" value="Genomic_DNA"/>
</dbReference>
<dbReference type="InterPro" id="IPR016922">
    <property type="entry name" value="UCP029505"/>
</dbReference>
<proteinExistence type="predicted"/>
<name>A0A7V1GDJ9_9GAMM</name>
<evidence type="ECO:0000313" key="2">
    <source>
        <dbReference type="EMBL" id="HEA15966.1"/>
    </source>
</evidence>
<accession>A0A7V1GDJ9</accession>
<evidence type="ECO:0000256" key="1">
    <source>
        <dbReference type="SAM" id="Phobius"/>
    </source>
</evidence>
<dbReference type="PIRSF" id="PIRSF029505">
    <property type="entry name" value="UCP029505"/>
    <property type="match status" value="1"/>
</dbReference>
<organism evidence="2">
    <name type="scientific">Pseudoalteromonas prydzensis</name>
    <dbReference type="NCBI Taxonomy" id="182141"/>
    <lineage>
        <taxon>Bacteria</taxon>
        <taxon>Pseudomonadati</taxon>
        <taxon>Pseudomonadota</taxon>
        <taxon>Gammaproteobacteria</taxon>
        <taxon>Alteromonadales</taxon>
        <taxon>Pseudoalteromonadaceae</taxon>
        <taxon>Pseudoalteromonas</taxon>
    </lineage>
</organism>